<dbReference type="InterPro" id="IPR023186">
    <property type="entry name" value="IUNH"/>
</dbReference>
<gene>
    <name evidence="6" type="ORF">LAMI_0C00276G</name>
</gene>
<feature type="signal peptide" evidence="4">
    <location>
        <begin position="1"/>
        <end position="21"/>
    </location>
</feature>
<feature type="domain" description="Inosine/uridine-preferring nucleoside hydrolase" evidence="5">
    <location>
        <begin position="25"/>
        <end position="344"/>
    </location>
</feature>
<reference evidence="7" key="1">
    <citation type="submission" date="2016-03" db="EMBL/GenBank/DDBJ databases">
        <authorList>
            <person name="Devillers H."/>
        </authorList>
    </citation>
    <scope>NUCLEOTIDE SEQUENCE [LARGE SCALE GENOMIC DNA]</scope>
</reference>
<dbReference type="STRING" id="1230905.A0A1G4IZF6"/>
<accession>A0A1G4IZF6</accession>
<dbReference type="GO" id="GO:0008477">
    <property type="term" value="F:purine nucleosidase activity"/>
    <property type="evidence" value="ECO:0007669"/>
    <property type="project" value="TreeGrafter"/>
</dbReference>
<dbReference type="Gene3D" id="3.90.245.10">
    <property type="entry name" value="Ribonucleoside hydrolase-like"/>
    <property type="match status" value="1"/>
</dbReference>
<dbReference type="OrthoDB" id="432381at2759"/>
<keyword evidence="7" id="KW-1185">Reference proteome</keyword>
<evidence type="ECO:0000313" key="6">
    <source>
        <dbReference type="EMBL" id="SCU82644.1"/>
    </source>
</evidence>
<comment type="similarity">
    <text evidence="1">Belongs to the IUNH family.</text>
</comment>
<dbReference type="GO" id="GO:0006152">
    <property type="term" value="P:purine nucleoside catabolic process"/>
    <property type="evidence" value="ECO:0007669"/>
    <property type="project" value="TreeGrafter"/>
</dbReference>
<dbReference type="InterPro" id="IPR036452">
    <property type="entry name" value="Ribo_hydro-like"/>
</dbReference>
<feature type="chain" id="PRO_5009235808" evidence="4">
    <location>
        <begin position="22"/>
        <end position="370"/>
    </location>
</feature>
<dbReference type="AlphaFoldDB" id="A0A1G4IZF6"/>
<evidence type="ECO:0000259" key="5">
    <source>
        <dbReference type="Pfam" id="PF01156"/>
    </source>
</evidence>
<dbReference type="InterPro" id="IPR001910">
    <property type="entry name" value="Inosine/uridine_hydrolase_dom"/>
</dbReference>
<dbReference type="Pfam" id="PF01156">
    <property type="entry name" value="IU_nuc_hydro"/>
    <property type="match status" value="1"/>
</dbReference>
<evidence type="ECO:0000256" key="1">
    <source>
        <dbReference type="ARBA" id="ARBA00009176"/>
    </source>
</evidence>
<dbReference type="PANTHER" id="PTHR12304:SF25">
    <property type="entry name" value="INOSINE_URIDINE-PREFERRING NUCLEOSIDE HYDROLASE DOMAIN-CONTAINING PROTEIN"/>
    <property type="match status" value="1"/>
</dbReference>
<keyword evidence="2" id="KW-0378">Hydrolase</keyword>
<dbReference type="PANTHER" id="PTHR12304">
    <property type="entry name" value="INOSINE-URIDINE PREFERRING NUCLEOSIDE HYDROLASE"/>
    <property type="match status" value="1"/>
</dbReference>
<evidence type="ECO:0000256" key="3">
    <source>
        <dbReference type="ARBA" id="ARBA00023295"/>
    </source>
</evidence>
<protein>
    <submittedName>
        <fullName evidence="6">LAMI_0C00276g1_1</fullName>
    </submittedName>
</protein>
<name>A0A1G4IZF6_9SACH</name>
<dbReference type="Proteomes" id="UP000191024">
    <property type="component" value="Chromosome C"/>
</dbReference>
<dbReference type="EMBL" id="LT598466">
    <property type="protein sequence ID" value="SCU82644.1"/>
    <property type="molecule type" value="Genomic_DNA"/>
</dbReference>
<sequence length="370" mass="39947">MRAFRTPLTTVTGLLASIAAAEVMIVDNDTPTPLQVLMPLSAGIKVLGISTVLGDYDVDAATYEAASCLTPGNLSACIPVYKGAAQPLLLTNDTYQQWQQLYGSIVWQGCWAGDYASPVPTNATYNYDENTGAVQWIMDSVKTSKENVTIVAAGTMTNLALALAQWPEMAEKVKLVIMGGYVDGQIAQATGGDFTNDLYTDFNLMLDPEAAQVALSAPWRELVIVGNISSQIYPTQELFDEIVTVSGGLTAISQNSTFGYVKETVGNGTLPAFNLPFWDEVASFIATYPDLVTESYDAYVSVDTSYASPFYGNLRIVPADLRPKKGVRTSKAKLVTGIDVERFYGNVVNALVRDWSSYCSTGRSTSLMNN</sequence>
<keyword evidence="3" id="KW-0326">Glycosidase</keyword>
<evidence type="ECO:0000256" key="4">
    <source>
        <dbReference type="SAM" id="SignalP"/>
    </source>
</evidence>
<dbReference type="GO" id="GO:0005829">
    <property type="term" value="C:cytosol"/>
    <property type="evidence" value="ECO:0007669"/>
    <property type="project" value="TreeGrafter"/>
</dbReference>
<evidence type="ECO:0000256" key="2">
    <source>
        <dbReference type="ARBA" id="ARBA00022801"/>
    </source>
</evidence>
<dbReference type="SUPFAM" id="SSF53590">
    <property type="entry name" value="Nucleoside hydrolase"/>
    <property type="match status" value="1"/>
</dbReference>
<organism evidence="6 7">
    <name type="scientific">Lachancea mirantina</name>
    <dbReference type="NCBI Taxonomy" id="1230905"/>
    <lineage>
        <taxon>Eukaryota</taxon>
        <taxon>Fungi</taxon>
        <taxon>Dikarya</taxon>
        <taxon>Ascomycota</taxon>
        <taxon>Saccharomycotina</taxon>
        <taxon>Saccharomycetes</taxon>
        <taxon>Saccharomycetales</taxon>
        <taxon>Saccharomycetaceae</taxon>
        <taxon>Lachancea</taxon>
    </lineage>
</organism>
<evidence type="ECO:0000313" key="7">
    <source>
        <dbReference type="Proteomes" id="UP000191024"/>
    </source>
</evidence>
<keyword evidence="4" id="KW-0732">Signal</keyword>
<proteinExistence type="inferred from homology"/>